<dbReference type="STRING" id="215637.A0A4P9ZQ35"/>
<dbReference type="GO" id="GO:0051225">
    <property type="term" value="P:spindle assembly"/>
    <property type="evidence" value="ECO:0007669"/>
    <property type="project" value="TreeGrafter"/>
</dbReference>
<gene>
    <name evidence="9" type="ORF">BJ085DRAFT_33706</name>
</gene>
<evidence type="ECO:0000259" key="7">
    <source>
        <dbReference type="Pfam" id="PF04130"/>
    </source>
</evidence>
<dbReference type="GO" id="GO:0000278">
    <property type="term" value="P:mitotic cell cycle"/>
    <property type="evidence" value="ECO:0007669"/>
    <property type="project" value="TreeGrafter"/>
</dbReference>
<reference evidence="10" key="1">
    <citation type="journal article" date="2018" name="Nat. Microbiol.">
        <title>Leveraging single-cell genomics to expand the fungal tree of life.</title>
        <authorList>
            <person name="Ahrendt S.R."/>
            <person name="Quandt C.A."/>
            <person name="Ciobanu D."/>
            <person name="Clum A."/>
            <person name="Salamov A."/>
            <person name="Andreopoulos B."/>
            <person name="Cheng J.F."/>
            <person name="Woyke T."/>
            <person name="Pelin A."/>
            <person name="Henrissat B."/>
            <person name="Reynolds N.K."/>
            <person name="Benny G.L."/>
            <person name="Smith M.E."/>
            <person name="James T.Y."/>
            <person name="Grigoriev I.V."/>
        </authorList>
    </citation>
    <scope>NUCLEOTIDE SEQUENCE [LARGE SCALE GENOMIC DNA]</scope>
    <source>
        <strain evidence="10">RSA 468</strain>
    </source>
</reference>
<dbReference type="GO" id="GO:0031122">
    <property type="term" value="P:cytoplasmic microtubule organization"/>
    <property type="evidence" value="ECO:0007669"/>
    <property type="project" value="TreeGrafter"/>
</dbReference>
<feature type="region of interest" description="Disordered" evidence="6">
    <location>
        <begin position="1"/>
        <end position="41"/>
    </location>
</feature>
<dbReference type="InterPro" id="IPR040457">
    <property type="entry name" value="GCP_C"/>
</dbReference>
<evidence type="ECO:0000256" key="3">
    <source>
        <dbReference type="ARBA" id="ARBA00022701"/>
    </source>
</evidence>
<feature type="compositionally biased region" description="Low complexity" evidence="6">
    <location>
        <begin position="185"/>
        <end position="195"/>
    </location>
</feature>
<dbReference type="InterPro" id="IPR041470">
    <property type="entry name" value="GCP_N"/>
</dbReference>
<name>A0A4P9ZQ35_9FUNG</name>
<dbReference type="Pfam" id="PF17681">
    <property type="entry name" value="GCP_N_terminal"/>
    <property type="match status" value="1"/>
</dbReference>
<keyword evidence="2 5" id="KW-0963">Cytoplasm</keyword>
<organism evidence="9 10">
    <name type="scientific">Dimargaris cristalligena</name>
    <dbReference type="NCBI Taxonomy" id="215637"/>
    <lineage>
        <taxon>Eukaryota</taxon>
        <taxon>Fungi</taxon>
        <taxon>Fungi incertae sedis</taxon>
        <taxon>Zoopagomycota</taxon>
        <taxon>Kickxellomycotina</taxon>
        <taxon>Dimargaritomycetes</taxon>
        <taxon>Dimargaritales</taxon>
        <taxon>Dimargaritaceae</taxon>
        <taxon>Dimargaris</taxon>
    </lineage>
</organism>
<dbReference type="GO" id="GO:0051321">
    <property type="term" value="P:meiotic cell cycle"/>
    <property type="evidence" value="ECO:0007669"/>
    <property type="project" value="TreeGrafter"/>
</dbReference>
<dbReference type="AlphaFoldDB" id="A0A4P9ZQ35"/>
<dbReference type="PANTHER" id="PTHR19302:SF33">
    <property type="entry name" value="GAMMA-TUBULIN COMPLEX COMPONENT 5"/>
    <property type="match status" value="1"/>
</dbReference>
<evidence type="ECO:0000313" key="10">
    <source>
        <dbReference type="Proteomes" id="UP000268162"/>
    </source>
</evidence>
<evidence type="ECO:0000256" key="4">
    <source>
        <dbReference type="ARBA" id="ARBA00023212"/>
    </source>
</evidence>
<feature type="region of interest" description="Disordered" evidence="6">
    <location>
        <begin position="73"/>
        <end position="110"/>
    </location>
</feature>
<dbReference type="GO" id="GO:0051011">
    <property type="term" value="F:microtubule minus-end binding"/>
    <property type="evidence" value="ECO:0007669"/>
    <property type="project" value="TreeGrafter"/>
</dbReference>
<sequence>MSPTSAVPSEGGSSSNSNSNSSSSSSSLRRFSVTAGPPHATTHADRLALFPGFTPALDAAQQRAIAAIQRDLDWQRRQQPKRPTSRNDTASPSTPGRPLVPNSPQTPMRMRTRGRAFSEPFSVYEPLSLDPALAEFYHTALELGPVDWASGPSTHYTQEVVLVREVCQLLLGRPSLLFRSRSKKPAPSSAITSSPPNSPSPSTPQSIAASASATDQCSLSGSTSPPGSAKHTFRPARLRSQWKLAHLTVPALDHILQDFNQLSETLRELREWVNRVLIPSEARPFTPNRAPLSISLPLPPPPPQTQVGQAFAFKLKEYLVTFDKAIRKVELDYFTTRRNSPSSSSPTSLTDTAAGNSAPLGSLLRLRCELNDQWHQIQFLWDLLVVRLDGGRTHSSAQTQTHTPATTTTVTAAAFTSRILDVLYQTIEIHQLEKPGPSYRLAVELFTAAVVPYLDLISEWVNRGAADDIWGEFAIQMTSQSEPALCGFCPRFLSPHIQTILNHGNEVRLNQRILSVAQRTTPVQWYDLASVVLPHLVAALGPPDKRVTFASLPPPLPHTRPPLDPTRRFVSNIPEPASLEILDIDPDTADDLAVLFQKHRVEPARGPASWAPHSAYSQPTATAAATLRVQPPATLGRSAVFQPIGYRLDQSLNAFLKTLRQAVGPTILANFHRHTRWRDTFRHFNELFYLLDGTLLAYFHRQFFDLPYQRTTTTTTITALTSSKDGSDAAPQRKALQRDNLLLSELNSILGESLHQHPVWRRYASHVHITGTQTLALAKCSQVRPHMVFEVINQLTMEFEVKFAHHTLSRLDFLKPLRLAGYASGPQRRDHAARVQRRQAMQSANQQLAIFYRIRMKLFAAVNGLQYYLMTATLHVACQRMVVDLDQWFKAETTGVSLTHIVENLTQFTHELLHKCLLDQKSAVIMKHLSTLLQLVPRFQELFANFNHILATYPSLLGTPLPAHRPSLTEQSAVDMRDRIMGQVRELDLEYTRIRDFLVNVLQISAKHPGLDSRQMQKWLGLRMWPLCRLAVTAQKLFPVGLG</sequence>
<dbReference type="PANTHER" id="PTHR19302">
    <property type="entry name" value="GAMMA TUBULIN COMPLEX PROTEIN"/>
    <property type="match status" value="1"/>
</dbReference>
<feature type="domain" description="Gamma tubulin complex component protein N-terminal" evidence="8">
    <location>
        <begin position="238"/>
        <end position="482"/>
    </location>
</feature>
<evidence type="ECO:0000313" key="9">
    <source>
        <dbReference type="EMBL" id="RKP35365.1"/>
    </source>
</evidence>
<comment type="similarity">
    <text evidence="1 5">Belongs to the TUBGCP family.</text>
</comment>
<accession>A0A4P9ZQ35</accession>
<evidence type="ECO:0000256" key="6">
    <source>
        <dbReference type="SAM" id="MobiDB-lite"/>
    </source>
</evidence>
<dbReference type="GO" id="GO:0000930">
    <property type="term" value="C:gamma-tubulin complex"/>
    <property type="evidence" value="ECO:0007669"/>
    <property type="project" value="UniProtKB-ARBA"/>
</dbReference>
<dbReference type="Gene3D" id="1.20.120.1900">
    <property type="entry name" value="Gamma-tubulin complex, C-terminal domain"/>
    <property type="match status" value="1"/>
</dbReference>
<dbReference type="Proteomes" id="UP000268162">
    <property type="component" value="Unassembled WGS sequence"/>
</dbReference>
<dbReference type="GO" id="GO:0007020">
    <property type="term" value="P:microtubule nucleation"/>
    <property type="evidence" value="ECO:0007669"/>
    <property type="project" value="InterPro"/>
</dbReference>
<feature type="region of interest" description="Disordered" evidence="6">
    <location>
        <begin position="180"/>
        <end position="233"/>
    </location>
</feature>
<dbReference type="GO" id="GO:0043015">
    <property type="term" value="F:gamma-tubulin binding"/>
    <property type="evidence" value="ECO:0007669"/>
    <property type="project" value="InterPro"/>
</dbReference>
<dbReference type="InterPro" id="IPR007259">
    <property type="entry name" value="GCP"/>
</dbReference>
<evidence type="ECO:0000259" key="8">
    <source>
        <dbReference type="Pfam" id="PF17681"/>
    </source>
</evidence>
<keyword evidence="4 5" id="KW-0206">Cytoskeleton</keyword>
<evidence type="ECO:0000256" key="1">
    <source>
        <dbReference type="ARBA" id="ARBA00010337"/>
    </source>
</evidence>
<keyword evidence="3 5" id="KW-0493">Microtubule</keyword>
<dbReference type="GO" id="GO:0005874">
    <property type="term" value="C:microtubule"/>
    <property type="evidence" value="ECO:0007669"/>
    <property type="project" value="UniProtKB-KW"/>
</dbReference>
<comment type="subcellular location">
    <subcellularLocation>
        <location evidence="5">Cytoplasm</location>
        <location evidence="5">Cytoskeleton</location>
        <location evidence="5">Microtubule organizing center</location>
    </subcellularLocation>
</comment>
<evidence type="ECO:0000256" key="5">
    <source>
        <dbReference type="RuleBase" id="RU363050"/>
    </source>
</evidence>
<evidence type="ECO:0000256" key="2">
    <source>
        <dbReference type="ARBA" id="ARBA00022490"/>
    </source>
</evidence>
<keyword evidence="10" id="KW-1185">Reference proteome</keyword>
<dbReference type="InterPro" id="IPR042241">
    <property type="entry name" value="GCP_C_sf"/>
</dbReference>
<dbReference type="Pfam" id="PF04130">
    <property type="entry name" value="GCP_C_terminal"/>
    <property type="match status" value="1"/>
</dbReference>
<dbReference type="GO" id="GO:0005816">
    <property type="term" value="C:spindle pole body"/>
    <property type="evidence" value="ECO:0007669"/>
    <property type="project" value="UniProtKB-ARBA"/>
</dbReference>
<feature type="domain" description="Gamma tubulin complex component C-terminal" evidence="7">
    <location>
        <begin position="836"/>
        <end position="1012"/>
    </location>
</feature>
<proteinExistence type="inferred from homology"/>
<feature type="compositionally biased region" description="Low complexity" evidence="6">
    <location>
        <begin position="13"/>
        <end position="27"/>
    </location>
</feature>
<dbReference type="EMBL" id="ML002888">
    <property type="protein sequence ID" value="RKP35365.1"/>
    <property type="molecule type" value="Genomic_DNA"/>
</dbReference>
<dbReference type="GO" id="GO:0000922">
    <property type="term" value="C:spindle pole"/>
    <property type="evidence" value="ECO:0007669"/>
    <property type="project" value="InterPro"/>
</dbReference>
<feature type="compositionally biased region" description="Polar residues" evidence="6">
    <location>
        <begin position="208"/>
        <end position="226"/>
    </location>
</feature>
<protein>
    <recommendedName>
        <fullName evidence="5">Spindle pole body component</fullName>
    </recommendedName>
</protein>